<protein>
    <submittedName>
        <fullName evidence="5">Terminase small subunit</fullName>
    </submittedName>
</protein>
<dbReference type="InterPro" id="IPR052404">
    <property type="entry name" value="SPP1-like_terminase"/>
</dbReference>
<dbReference type="InterPro" id="IPR038713">
    <property type="entry name" value="Terminase_Gp1_N_sf"/>
</dbReference>
<keyword evidence="2" id="KW-0231">Viral genome packaging</keyword>
<dbReference type="InterPro" id="IPR010332">
    <property type="entry name" value="ATPase_terminase-su_N"/>
</dbReference>
<sequence>MSGMKYKDIAEKYGTTINTVKSWKKRYGWNREEGAHKSKKVCTQKGKGAPKVVAPIDDGTKETLRNDELTPEQQMFCIYYSRTFNATQSYLNVYGCSYETAMVEGSKSLRKPKVRAEIERLKEIKRQQIVAGTDDIVELQMRIAFADIGNYMSFGQKEIEDPETGIKYMVSAVDLKESKDTDTQLLQEVKRGKDGVSIKLADRQKAIDWLTMFFEMNPTDKHRKEFDKRKLDLELLKLEMQTRDSAEDAPEQDNFLDALNGSAKEAWSDD</sequence>
<accession>A0A8S5PC75</accession>
<dbReference type="InterPro" id="IPR005335">
    <property type="entry name" value="Terminase_ssu"/>
</dbReference>
<feature type="region of interest" description="Disordered" evidence="3">
    <location>
        <begin position="242"/>
        <end position="270"/>
    </location>
</feature>
<dbReference type="Pfam" id="PF03592">
    <property type="entry name" value="Terminase_2"/>
    <property type="match status" value="1"/>
</dbReference>
<dbReference type="PANTHER" id="PTHR41328:SF3">
    <property type="entry name" value="PBSX PHAGE TERMINASE SMALL SUBUNIT"/>
    <property type="match status" value="1"/>
</dbReference>
<proteinExistence type="predicted"/>
<evidence type="ECO:0000256" key="2">
    <source>
        <dbReference type="ARBA" id="ARBA00023219"/>
    </source>
</evidence>
<dbReference type="GO" id="GO:0051276">
    <property type="term" value="P:chromosome organization"/>
    <property type="evidence" value="ECO:0007669"/>
    <property type="project" value="InterPro"/>
</dbReference>
<evidence type="ECO:0000256" key="3">
    <source>
        <dbReference type="SAM" id="MobiDB-lite"/>
    </source>
</evidence>
<dbReference type="EMBL" id="BK015391">
    <property type="protein sequence ID" value="DAE04578.1"/>
    <property type="molecule type" value="Genomic_DNA"/>
</dbReference>
<evidence type="ECO:0000313" key="5">
    <source>
        <dbReference type="EMBL" id="DAE04578.1"/>
    </source>
</evidence>
<dbReference type="Pfam" id="PF06056">
    <property type="entry name" value="Terminase_5"/>
    <property type="match status" value="1"/>
</dbReference>
<dbReference type="Gene3D" id="1.10.10.1400">
    <property type="entry name" value="Terminase, small subunit, N-terminal DNA-binding domain, HTH motif"/>
    <property type="match status" value="1"/>
</dbReference>
<dbReference type="PANTHER" id="PTHR41328">
    <property type="entry name" value="TERMINASE SMALL SUBUNIT-RELATED"/>
    <property type="match status" value="1"/>
</dbReference>
<organism evidence="5">
    <name type="scientific">Myoviridae sp. ctvns3</name>
    <dbReference type="NCBI Taxonomy" id="2825204"/>
    <lineage>
        <taxon>Viruses</taxon>
        <taxon>Duplodnaviria</taxon>
        <taxon>Heunggongvirae</taxon>
        <taxon>Uroviricota</taxon>
        <taxon>Caudoviricetes</taxon>
    </lineage>
</organism>
<evidence type="ECO:0000256" key="1">
    <source>
        <dbReference type="ARBA" id="ARBA00022612"/>
    </source>
</evidence>
<reference evidence="5" key="1">
    <citation type="journal article" date="2021" name="Proc. Natl. Acad. Sci. U.S.A.">
        <title>A Catalog of Tens of Thousands of Viruses from Human Metagenomes Reveals Hidden Associations with Chronic Diseases.</title>
        <authorList>
            <person name="Tisza M.J."/>
            <person name="Buck C.B."/>
        </authorList>
    </citation>
    <scope>NUCLEOTIDE SEQUENCE</scope>
    <source>
        <strain evidence="5">Ctvns3</strain>
    </source>
</reference>
<name>A0A8S5PC75_9CAUD</name>
<keyword evidence="1" id="KW-1188">Viral release from host cell</keyword>
<evidence type="ECO:0000259" key="4">
    <source>
        <dbReference type="Pfam" id="PF06056"/>
    </source>
</evidence>
<feature type="domain" description="Terminase ATPase subunit N-terminal" evidence="4">
    <location>
        <begin position="5"/>
        <end position="35"/>
    </location>
</feature>